<evidence type="ECO:0000313" key="1">
    <source>
        <dbReference type="EMBL" id="RWA02985.1"/>
    </source>
</evidence>
<reference evidence="1 2" key="1">
    <citation type="submission" date="2018-12" db="EMBL/GenBank/DDBJ databases">
        <title>Draft genome sequence of Xylaria grammica IHI A82.</title>
        <authorList>
            <person name="Buettner E."/>
            <person name="Kellner H."/>
        </authorList>
    </citation>
    <scope>NUCLEOTIDE SEQUENCE [LARGE SCALE GENOMIC DNA]</scope>
    <source>
        <strain evidence="1 2">IHI A82</strain>
    </source>
</reference>
<dbReference type="AlphaFoldDB" id="A0A439CLC5"/>
<comment type="caution">
    <text evidence="1">The sequence shown here is derived from an EMBL/GenBank/DDBJ whole genome shotgun (WGS) entry which is preliminary data.</text>
</comment>
<proteinExistence type="predicted"/>
<evidence type="ECO:0008006" key="3">
    <source>
        <dbReference type="Google" id="ProtNLM"/>
    </source>
</evidence>
<keyword evidence="2" id="KW-1185">Reference proteome</keyword>
<feature type="non-terminal residue" evidence="1">
    <location>
        <position position="1"/>
    </location>
</feature>
<dbReference type="EMBL" id="RYZI01001040">
    <property type="protein sequence ID" value="RWA02985.1"/>
    <property type="molecule type" value="Genomic_DNA"/>
</dbReference>
<gene>
    <name evidence="1" type="ORF">EKO27_g12120</name>
</gene>
<organism evidence="1 2">
    <name type="scientific">Xylaria grammica</name>
    <dbReference type="NCBI Taxonomy" id="363999"/>
    <lineage>
        <taxon>Eukaryota</taxon>
        <taxon>Fungi</taxon>
        <taxon>Dikarya</taxon>
        <taxon>Ascomycota</taxon>
        <taxon>Pezizomycotina</taxon>
        <taxon>Sordariomycetes</taxon>
        <taxon>Xylariomycetidae</taxon>
        <taxon>Xylariales</taxon>
        <taxon>Xylariaceae</taxon>
        <taxon>Xylaria</taxon>
    </lineage>
</organism>
<evidence type="ECO:0000313" key="2">
    <source>
        <dbReference type="Proteomes" id="UP000286045"/>
    </source>
</evidence>
<protein>
    <recommendedName>
        <fullName evidence="3">VCBS repeat-containing protein</fullName>
    </recommendedName>
</protein>
<sequence>YQRRVYAGAAFAQEANGVWGLADYNRDGVLDLTYVKYQNTGTGTTEVHVAAG</sequence>
<dbReference type="STRING" id="363999.A0A439CLC5"/>
<accession>A0A439CLC5</accession>
<name>A0A439CLC5_9PEZI</name>
<dbReference type="Proteomes" id="UP000286045">
    <property type="component" value="Unassembled WGS sequence"/>
</dbReference>